<accession>A0AAV7GWV1</accession>
<protein>
    <submittedName>
        <fullName evidence="1">Uncharacterized protein</fullName>
    </submittedName>
</protein>
<sequence>MDTVTEDGLHGDYVLEHPESQYIYSCKDEGIKRLLPMWEKAEADVSALKKQLEVVLQKHSALEDRTKQLDAAPKGMC</sequence>
<keyword evidence="2" id="KW-1185">Reference proteome</keyword>
<evidence type="ECO:0000313" key="2">
    <source>
        <dbReference type="Proteomes" id="UP000775213"/>
    </source>
</evidence>
<name>A0AAV7GWV1_DENCH</name>
<dbReference type="Proteomes" id="UP000775213">
    <property type="component" value="Unassembled WGS sequence"/>
</dbReference>
<reference evidence="1 2" key="1">
    <citation type="journal article" date="2021" name="Hortic Res">
        <title>Chromosome-scale assembly of the Dendrobium chrysotoxum genome enhances the understanding of orchid evolution.</title>
        <authorList>
            <person name="Zhang Y."/>
            <person name="Zhang G.Q."/>
            <person name="Zhang D."/>
            <person name="Liu X.D."/>
            <person name="Xu X.Y."/>
            <person name="Sun W.H."/>
            <person name="Yu X."/>
            <person name="Zhu X."/>
            <person name="Wang Z.W."/>
            <person name="Zhao X."/>
            <person name="Zhong W.Y."/>
            <person name="Chen H."/>
            <person name="Yin W.L."/>
            <person name="Huang T."/>
            <person name="Niu S.C."/>
            <person name="Liu Z.J."/>
        </authorList>
    </citation>
    <scope>NUCLEOTIDE SEQUENCE [LARGE SCALE GENOMIC DNA]</scope>
    <source>
        <strain evidence="1">Lindl</strain>
    </source>
</reference>
<dbReference type="EMBL" id="JAGFBR010000009">
    <property type="protein sequence ID" value="KAH0460962.1"/>
    <property type="molecule type" value="Genomic_DNA"/>
</dbReference>
<dbReference type="AlphaFoldDB" id="A0AAV7GWV1"/>
<gene>
    <name evidence="1" type="ORF">IEQ34_008537</name>
</gene>
<evidence type="ECO:0000313" key="1">
    <source>
        <dbReference type="EMBL" id="KAH0460962.1"/>
    </source>
</evidence>
<proteinExistence type="predicted"/>
<organism evidence="1 2">
    <name type="scientific">Dendrobium chrysotoxum</name>
    <name type="common">Orchid</name>
    <dbReference type="NCBI Taxonomy" id="161865"/>
    <lineage>
        <taxon>Eukaryota</taxon>
        <taxon>Viridiplantae</taxon>
        <taxon>Streptophyta</taxon>
        <taxon>Embryophyta</taxon>
        <taxon>Tracheophyta</taxon>
        <taxon>Spermatophyta</taxon>
        <taxon>Magnoliopsida</taxon>
        <taxon>Liliopsida</taxon>
        <taxon>Asparagales</taxon>
        <taxon>Orchidaceae</taxon>
        <taxon>Epidendroideae</taxon>
        <taxon>Malaxideae</taxon>
        <taxon>Dendrobiinae</taxon>
        <taxon>Dendrobium</taxon>
    </lineage>
</organism>
<comment type="caution">
    <text evidence="1">The sequence shown here is derived from an EMBL/GenBank/DDBJ whole genome shotgun (WGS) entry which is preliminary data.</text>
</comment>